<dbReference type="SUPFAM" id="SSF46689">
    <property type="entry name" value="Homeodomain-like"/>
    <property type="match status" value="1"/>
</dbReference>
<evidence type="ECO:0000256" key="4">
    <source>
        <dbReference type="PROSITE-ProRule" id="PRU00335"/>
    </source>
</evidence>
<evidence type="ECO:0000313" key="6">
    <source>
        <dbReference type="EMBL" id="OYQ30851.1"/>
    </source>
</evidence>
<dbReference type="PANTHER" id="PTHR30055:SF220">
    <property type="entry name" value="TETR-FAMILY REGULATORY PROTEIN"/>
    <property type="match status" value="1"/>
</dbReference>
<dbReference type="Pfam" id="PF00440">
    <property type="entry name" value="TetR_N"/>
    <property type="match status" value="1"/>
</dbReference>
<dbReference type="Gene3D" id="1.10.357.10">
    <property type="entry name" value="Tetracycline Repressor, domain 2"/>
    <property type="match status" value="1"/>
</dbReference>
<dbReference type="OrthoDB" id="7056813at2"/>
<sequence>MKPESAWHFDGDLKAALTAAARTIVERDGVEALTLRAVAAATGVSAMAPYHHFRDRSALVAAVAAQGFDQLYAEKMAALATASGDPAQRIVAGSIAYVRFVAEHPTLYRLMKSPALANCAAHPDLAAAAARPGQSLAAMLGELAAAGRLRGIGPEQAGAIIWALVHGIATLANDAYLADAETLAADGAAALLAGWGAL</sequence>
<feature type="DNA-binding region" description="H-T-H motif" evidence="4">
    <location>
        <begin position="34"/>
        <end position="53"/>
    </location>
</feature>
<organism evidence="6 7">
    <name type="scientific">Sandarakinorhabdus cyanobacteriorum</name>
    <dbReference type="NCBI Taxonomy" id="1981098"/>
    <lineage>
        <taxon>Bacteria</taxon>
        <taxon>Pseudomonadati</taxon>
        <taxon>Pseudomonadota</taxon>
        <taxon>Alphaproteobacteria</taxon>
        <taxon>Sphingomonadales</taxon>
        <taxon>Sphingosinicellaceae</taxon>
        <taxon>Sandarakinorhabdus</taxon>
    </lineage>
</organism>
<evidence type="ECO:0000256" key="2">
    <source>
        <dbReference type="ARBA" id="ARBA00023125"/>
    </source>
</evidence>
<comment type="caution">
    <text evidence="6">The sequence shown here is derived from an EMBL/GenBank/DDBJ whole genome shotgun (WGS) entry which is preliminary data.</text>
</comment>
<name>A0A255YNS7_9SPHN</name>
<dbReference type="Proteomes" id="UP000216991">
    <property type="component" value="Unassembled WGS sequence"/>
</dbReference>
<feature type="domain" description="HTH tetR-type" evidence="5">
    <location>
        <begin position="11"/>
        <end position="71"/>
    </location>
</feature>
<keyword evidence="2 4" id="KW-0238">DNA-binding</keyword>
<dbReference type="GO" id="GO:0000976">
    <property type="term" value="F:transcription cis-regulatory region binding"/>
    <property type="evidence" value="ECO:0007669"/>
    <property type="project" value="TreeGrafter"/>
</dbReference>
<dbReference type="EMBL" id="NOXT01000098">
    <property type="protein sequence ID" value="OYQ30851.1"/>
    <property type="molecule type" value="Genomic_DNA"/>
</dbReference>
<keyword evidence="1" id="KW-0805">Transcription regulation</keyword>
<evidence type="ECO:0000313" key="7">
    <source>
        <dbReference type="Proteomes" id="UP000216991"/>
    </source>
</evidence>
<gene>
    <name evidence="6" type="ORF">CHU93_06205</name>
</gene>
<protein>
    <recommendedName>
        <fullName evidence="5">HTH tetR-type domain-containing protein</fullName>
    </recommendedName>
</protein>
<evidence type="ECO:0000256" key="3">
    <source>
        <dbReference type="ARBA" id="ARBA00023163"/>
    </source>
</evidence>
<dbReference type="Pfam" id="PF13305">
    <property type="entry name" value="TetR_C_33"/>
    <property type="match status" value="1"/>
</dbReference>
<keyword evidence="3" id="KW-0804">Transcription</keyword>
<accession>A0A255YNS7</accession>
<dbReference type="InterPro" id="IPR009057">
    <property type="entry name" value="Homeodomain-like_sf"/>
</dbReference>
<dbReference type="PROSITE" id="PS50977">
    <property type="entry name" value="HTH_TETR_2"/>
    <property type="match status" value="1"/>
</dbReference>
<dbReference type="GO" id="GO:0003700">
    <property type="term" value="F:DNA-binding transcription factor activity"/>
    <property type="evidence" value="ECO:0007669"/>
    <property type="project" value="TreeGrafter"/>
</dbReference>
<proteinExistence type="predicted"/>
<dbReference type="InterPro" id="IPR025996">
    <property type="entry name" value="MT1864/Rv1816-like_C"/>
</dbReference>
<dbReference type="SUPFAM" id="SSF48498">
    <property type="entry name" value="Tetracyclin repressor-like, C-terminal domain"/>
    <property type="match status" value="1"/>
</dbReference>
<evidence type="ECO:0000256" key="1">
    <source>
        <dbReference type="ARBA" id="ARBA00023015"/>
    </source>
</evidence>
<dbReference type="RefSeq" id="WP_094473250.1">
    <property type="nucleotide sequence ID" value="NZ_NOXT01000098.1"/>
</dbReference>
<keyword evidence="7" id="KW-1185">Reference proteome</keyword>
<dbReference type="InterPro" id="IPR036271">
    <property type="entry name" value="Tet_transcr_reg_TetR-rel_C_sf"/>
</dbReference>
<dbReference type="AlphaFoldDB" id="A0A255YNS7"/>
<reference evidence="6 7" key="1">
    <citation type="submission" date="2017-07" db="EMBL/GenBank/DDBJ databases">
        <title>Sandarakinorhabdus cyanobacteriorum sp. nov., a novel bacterium isolated from cyanobacterial aggregates in a eutrophic lake.</title>
        <authorList>
            <person name="Cai H."/>
        </authorList>
    </citation>
    <scope>NUCLEOTIDE SEQUENCE [LARGE SCALE GENOMIC DNA]</scope>
    <source>
        <strain evidence="6 7">TH057</strain>
    </source>
</reference>
<dbReference type="InterPro" id="IPR050109">
    <property type="entry name" value="HTH-type_TetR-like_transc_reg"/>
</dbReference>
<dbReference type="InterPro" id="IPR001647">
    <property type="entry name" value="HTH_TetR"/>
</dbReference>
<evidence type="ECO:0000259" key="5">
    <source>
        <dbReference type="PROSITE" id="PS50977"/>
    </source>
</evidence>
<dbReference type="PANTHER" id="PTHR30055">
    <property type="entry name" value="HTH-TYPE TRANSCRIPTIONAL REGULATOR RUTR"/>
    <property type="match status" value="1"/>
</dbReference>